<protein>
    <submittedName>
        <fullName evidence="1">DUF1223 domain-containing protein</fullName>
    </submittedName>
</protein>
<dbReference type="SUPFAM" id="SSF52833">
    <property type="entry name" value="Thioredoxin-like"/>
    <property type="match status" value="1"/>
</dbReference>
<dbReference type="EMBL" id="CP064942">
    <property type="protein sequence ID" value="QPH54692.1"/>
    <property type="molecule type" value="Genomic_DNA"/>
</dbReference>
<gene>
    <name evidence="1" type="ORF">I0K15_02615</name>
</gene>
<reference evidence="1 2" key="1">
    <citation type="submission" date="2020-11" db="EMBL/GenBank/DDBJ databases">
        <title>Description of Pontivivens ytuae sp. nov. isolated from deep sea sediment of Mariana Trench.</title>
        <authorList>
            <person name="Wang Z."/>
            <person name="Sun Q.-L."/>
            <person name="Xu X.-D."/>
            <person name="Tang Y.-Z."/>
            <person name="Zhang J."/>
        </authorList>
    </citation>
    <scope>NUCLEOTIDE SEQUENCE [LARGE SCALE GENOMIC DNA]</scope>
    <source>
        <strain evidence="1 2">MT2928</strain>
    </source>
</reference>
<name>A0A7S9LSW7_9RHOB</name>
<sequence>MLHLLRLLILTTLTLIALPLAAQTRPVVVELFTSQGCSSCPPADAFLGELAERPDVIALSLHVDYWDYLGWRDPFASPAMTQRQRAYAAAHGERSIYTPQMVLQGEISAIGHQKDLVNAAISRLAGEPARARVVIRPANGSMLVEIAPLGPVEPSVVHLVSYAGPQRQQIARGENRGRSLSYHNVVTNWMRLADWSGDEVELTAPVPTMARGVAVIVQEGVAGAVIGAAKYEF</sequence>
<evidence type="ECO:0000313" key="1">
    <source>
        <dbReference type="EMBL" id="QPH54692.1"/>
    </source>
</evidence>
<dbReference type="PANTHER" id="PTHR36057:SF1">
    <property type="entry name" value="LIPOPROTEIN LIPID ATTACHMENT SITE-LIKE PROTEIN, PUTATIVE (DUF1223)-RELATED"/>
    <property type="match status" value="1"/>
</dbReference>
<keyword evidence="2" id="KW-1185">Reference proteome</keyword>
<accession>A0A7S9LSW7</accession>
<dbReference type="AlphaFoldDB" id="A0A7S9LSW7"/>
<organism evidence="1 2">
    <name type="scientific">Pontivivens ytuae</name>
    <dbReference type="NCBI Taxonomy" id="2789856"/>
    <lineage>
        <taxon>Bacteria</taxon>
        <taxon>Pseudomonadati</taxon>
        <taxon>Pseudomonadota</taxon>
        <taxon>Alphaproteobacteria</taxon>
        <taxon>Rhodobacterales</taxon>
        <taxon>Paracoccaceae</taxon>
        <taxon>Pontivivens</taxon>
    </lineage>
</organism>
<dbReference type="Pfam" id="PF06764">
    <property type="entry name" value="DUF1223"/>
    <property type="match status" value="1"/>
</dbReference>
<dbReference type="KEGG" id="poz:I0K15_02615"/>
<dbReference type="Proteomes" id="UP000594800">
    <property type="component" value="Chromosome"/>
</dbReference>
<dbReference type="InterPro" id="IPR036249">
    <property type="entry name" value="Thioredoxin-like_sf"/>
</dbReference>
<dbReference type="InterPro" id="IPR010634">
    <property type="entry name" value="DUF1223"/>
</dbReference>
<dbReference type="RefSeq" id="WP_196103900.1">
    <property type="nucleotide sequence ID" value="NZ_CP064942.1"/>
</dbReference>
<evidence type="ECO:0000313" key="2">
    <source>
        <dbReference type="Proteomes" id="UP000594800"/>
    </source>
</evidence>
<dbReference type="PANTHER" id="PTHR36057">
    <property type="match status" value="1"/>
</dbReference>
<proteinExistence type="predicted"/>